<dbReference type="EMBL" id="GG679081">
    <property type="protein sequence ID" value="EER08378.1"/>
    <property type="molecule type" value="Genomic_DNA"/>
</dbReference>
<name>C5L4E1_PERM5</name>
<dbReference type="Proteomes" id="UP000007800">
    <property type="component" value="Unassembled WGS sequence"/>
</dbReference>
<dbReference type="RefSeq" id="XP_002776562.1">
    <property type="nucleotide sequence ID" value="XM_002776516.1"/>
</dbReference>
<gene>
    <name evidence="1" type="ORF">Pmar_PMAR000417</name>
</gene>
<accession>C5L4E1</accession>
<dbReference type="AlphaFoldDB" id="C5L4E1"/>
<evidence type="ECO:0000313" key="2">
    <source>
        <dbReference type="Proteomes" id="UP000007800"/>
    </source>
</evidence>
<sequence>MAFLDLGGIIRKNVIKKIDPEKSKLRQEKYNKLHEGSDMDMALRFKKHMKTWG</sequence>
<protein>
    <submittedName>
        <fullName evidence="1">Uncharacterized protein</fullName>
    </submittedName>
</protein>
<keyword evidence="2" id="KW-1185">Reference proteome</keyword>
<dbReference type="GeneID" id="9041242"/>
<dbReference type="InParanoid" id="C5L4E1"/>
<proteinExistence type="predicted"/>
<evidence type="ECO:0000313" key="1">
    <source>
        <dbReference type="EMBL" id="EER08378.1"/>
    </source>
</evidence>
<reference evidence="1 2" key="1">
    <citation type="submission" date="2008-07" db="EMBL/GenBank/DDBJ databases">
        <authorList>
            <person name="El-Sayed N."/>
            <person name="Caler E."/>
            <person name="Inman J."/>
            <person name="Amedeo P."/>
            <person name="Hass B."/>
            <person name="Wortman J."/>
        </authorList>
    </citation>
    <scope>NUCLEOTIDE SEQUENCE [LARGE SCALE GENOMIC DNA]</scope>
    <source>
        <strain evidence="2">ATCC 50983 / TXsc</strain>
    </source>
</reference>
<organism evidence="2">
    <name type="scientific">Perkinsus marinus (strain ATCC 50983 / TXsc)</name>
    <dbReference type="NCBI Taxonomy" id="423536"/>
    <lineage>
        <taxon>Eukaryota</taxon>
        <taxon>Sar</taxon>
        <taxon>Alveolata</taxon>
        <taxon>Perkinsozoa</taxon>
        <taxon>Perkinsea</taxon>
        <taxon>Perkinsida</taxon>
        <taxon>Perkinsidae</taxon>
        <taxon>Perkinsus</taxon>
    </lineage>
</organism>